<feature type="chain" id="PRO_5042263063" description="Secreted protein" evidence="1">
    <location>
        <begin position="18"/>
        <end position="81"/>
    </location>
</feature>
<dbReference type="AlphaFoldDB" id="A0AAD5EI10"/>
<keyword evidence="1" id="KW-0732">Signal</keyword>
<dbReference type="EMBL" id="MU620895">
    <property type="protein sequence ID" value="KAI8583594.1"/>
    <property type="molecule type" value="Genomic_DNA"/>
</dbReference>
<organism evidence="2 3">
    <name type="scientific">Umbelopsis ramanniana AG</name>
    <dbReference type="NCBI Taxonomy" id="1314678"/>
    <lineage>
        <taxon>Eukaryota</taxon>
        <taxon>Fungi</taxon>
        <taxon>Fungi incertae sedis</taxon>
        <taxon>Mucoromycota</taxon>
        <taxon>Mucoromycotina</taxon>
        <taxon>Umbelopsidomycetes</taxon>
        <taxon>Umbelopsidales</taxon>
        <taxon>Umbelopsidaceae</taxon>
        <taxon>Umbelopsis</taxon>
    </lineage>
</organism>
<dbReference type="RefSeq" id="XP_051448598.1">
    <property type="nucleotide sequence ID" value="XM_051585805.1"/>
</dbReference>
<feature type="signal peptide" evidence="1">
    <location>
        <begin position="1"/>
        <end position="17"/>
    </location>
</feature>
<sequence>MVFILFTWLLWLPCIFAADTLPPLSNRPLDEYILSYLRLSYLLAAKRQKANLRTTEPNAVVISPLPPRNDERAAHEICLLA</sequence>
<evidence type="ECO:0000313" key="3">
    <source>
        <dbReference type="Proteomes" id="UP001206595"/>
    </source>
</evidence>
<protein>
    <recommendedName>
        <fullName evidence="4">Secreted protein</fullName>
    </recommendedName>
</protein>
<evidence type="ECO:0008006" key="4">
    <source>
        <dbReference type="Google" id="ProtNLM"/>
    </source>
</evidence>
<reference evidence="2" key="2">
    <citation type="journal article" date="2022" name="Proc. Natl. Acad. Sci. U.S.A.">
        <title>Diploid-dominant life cycles characterize the early evolution of Fungi.</title>
        <authorList>
            <person name="Amses K.R."/>
            <person name="Simmons D.R."/>
            <person name="Longcore J.E."/>
            <person name="Mondo S.J."/>
            <person name="Seto K."/>
            <person name="Jeronimo G.H."/>
            <person name="Bonds A.E."/>
            <person name="Quandt C.A."/>
            <person name="Davis W.J."/>
            <person name="Chang Y."/>
            <person name="Federici B.A."/>
            <person name="Kuo A."/>
            <person name="LaButti K."/>
            <person name="Pangilinan J."/>
            <person name="Andreopoulos W."/>
            <person name="Tritt A."/>
            <person name="Riley R."/>
            <person name="Hundley H."/>
            <person name="Johnson J."/>
            <person name="Lipzen A."/>
            <person name="Barry K."/>
            <person name="Lang B.F."/>
            <person name="Cuomo C.A."/>
            <person name="Buchler N.E."/>
            <person name="Grigoriev I.V."/>
            <person name="Spatafora J.W."/>
            <person name="Stajich J.E."/>
            <person name="James T.Y."/>
        </authorList>
    </citation>
    <scope>NUCLEOTIDE SEQUENCE</scope>
    <source>
        <strain evidence="2">AG</strain>
    </source>
</reference>
<comment type="caution">
    <text evidence="2">The sequence shown here is derived from an EMBL/GenBank/DDBJ whole genome shotgun (WGS) entry which is preliminary data.</text>
</comment>
<evidence type="ECO:0000313" key="2">
    <source>
        <dbReference type="EMBL" id="KAI8583594.1"/>
    </source>
</evidence>
<proteinExistence type="predicted"/>
<accession>A0AAD5EI10</accession>
<name>A0AAD5EI10_UMBRA</name>
<evidence type="ECO:0000256" key="1">
    <source>
        <dbReference type="SAM" id="SignalP"/>
    </source>
</evidence>
<dbReference type="Proteomes" id="UP001206595">
    <property type="component" value="Unassembled WGS sequence"/>
</dbReference>
<keyword evidence="3" id="KW-1185">Reference proteome</keyword>
<reference evidence="2" key="1">
    <citation type="submission" date="2021-06" db="EMBL/GenBank/DDBJ databases">
        <authorList>
            <consortium name="DOE Joint Genome Institute"/>
            <person name="Mondo S.J."/>
            <person name="Amses K.R."/>
            <person name="Simmons D.R."/>
            <person name="Longcore J.E."/>
            <person name="Seto K."/>
            <person name="Alves G.H."/>
            <person name="Bonds A.E."/>
            <person name="Quandt C.A."/>
            <person name="Davis W.J."/>
            <person name="Chang Y."/>
            <person name="Letcher P.M."/>
            <person name="Powell M.J."/>
            <person name="Kuo A."/>
            <person name="Labutti K."/>
            <person name="Pangilinan J."/>
            <person name="Andreopoulos W."/>
            <person name="Tritt A."/>
            <person name="Riley R."/>
            <person name="Hundley H."/>
            <person name="Johnson J."/>
            <person name="Lipzen A."/>
            <person name="Barry K."/>
            <person name="Berbee M.L."/>
            <person name="Buchler N.E."/>
            <person name="Grigoriev I.V."/>
            <person name="Spatafora J.W."/>
            <person name="Stajich J.E."/>
            <person name="James T.Y."/>
        </authorList>
    </citation>
    <scope>NUCLEOTIDE SEQUENCE</scope>
    <source>
        <strain evidence="2">AG</strain>
    </source>
</reference>
<gene>
    <name evidence="2" type="ORF">K450DRAFT_221893</name>
</gene>
<dbReference type="GeneID" id="75911153"/>